<organism evidence="7">
    <name type="scientific">Providencia alcalifaciens</name>
    <dbReference type="NCBI Taxonomy" id="126385"/>
    <lineage>
        <taxon>Bacteria</taxon>
        <taxon>Pseudomonadati</taxon>
        <taxon>Pseudomonadota</taxon>
        <taxon>Gammaproteobacteria</taxon>
        <taxon>Enterobacterales</taxon>
        <taxon>Morganellaceae</taxon>
        <taxon>Providencia</taxon>
    </lineage>
</organism>
<feature type="transmembrane region" description="Helical" evidence="6">
    <location>
        <begin position="142"/>
        <end position="161"/>
    </location>
</feature>
<protein>
    <submittedName>
        <fullName evidence="7">Wzx protein</fullName>
    </submittedName>
</protein>
<name>A0A346CL67_9GAMM</name>
<dbReference type="PANTHER" id="PTHR30250">
    <property type="entry name" value="PST FAMILY PREDICTED COLANIC ACID TRANSPORTER"/>
    <property type="match status" value="1"/>
</dbReference>
<keyword evidence="2" id="KW-1003">Cell membrane</keyword>
<evidence type="ECO:0000256" key="2">
    <source>
        <dbReference type="ARBA" id="ARBA00022475"/>
    </source>
</evidence>
<dbReference type="PANTHER" id="PTHR30250:SF11">
    <property type="entry name" value="O-ANTIGEN TRANSPORTER-RELATED"/>
    <property type="match status" value="1"/>
</dbReference>
<accession>A0A346CL67</accession>
<feature type="transmembrane region" description="Helical" evidence="6">
    <location>
        <begin position="288"/>
        <end position="310"/>
    </location>
</feature>
<comment type="subcellular location">
    <subcellularLocation>
        <location evidence="1">Cell membrane</location>
        <topology evidence="1">Multi-pass membrane protein</topology>
    </subcellularLocation>
</comment>
<feature type="transmembrane region" description="Helical" evidence="6">
    <location>
        <begin position="322"/>
        <end position="347"/>
    </location>
</feature>
<sequence>MSKLKNNIFSLLILQGSNYIIPLITLPYLTRTLGIQGFGIYGLTLTIAQYFILFTDFGFNFTATKKIAENQNNKNYISRVFWITIFAKSILCIISVITILSLTQIKPLKIFTNELIFTSLMIIGTTIMPLWFFQGIEKLSKITIVTVTSKVLTLPLFFILIKNYNDVWLAVLIQSSINLLSGFIAIYIIWKGKLVNYQTPRLKEIIFSLHDSSGIFLASISISIYTISTSIIIGLVSKIDQVSIFTGGDRLKSAILGVFLILGNAFYPRIINLLSNNKNDAFTLIRKIIIFQSIITLLIGITSFILAKYIAVTIYGESFSDVAIIITIFSPLYFFVTLSTVFGNYILLPLGYKKEYISLPILSAIIHIPLCTILAYNYGALGGALSILIVELISCFLLMCILVKKNLFIPLFYVKANLKNEK</sequence>
<evidence type="ECO:0000256" key="6">
    <source>
        <dbReference type="SAM" id="Phobius"/>
    </source>
</evidence>
<evidence type="ECO:0000256" key="5">
    <source>
        <dbReference type="ARBA" id="ARBA00023136"/>
    </source>
</evidence>
<feature type="transmembrane region" description="Helical" evidence="6">
    <location>
        <begin position="167"/>
        <end position="190"/>
    </location>
</feature>
<dbReference type="Pfam" id="PF01943">
    <property type="entry name" value="Polysacc_synt"/>
    <property type="match status" value="1"/>
</dbReference>
<keyword evidence="4 6" id="KW-1133">Transmembrane helix</keyword>
<evidence type="ECO:0000256" key="1">
    <source>
        <dbReference type="ARBA" id="ARBA00004651"/>
    </source>
</evidence>
<dbReference type="AlphaFoldDB" id="A0A346CL67"/>
<dbReference type="EMBL" id="MH444261">
    <property type="protein sequence ID" value="AXL96341.1"/>
    <property type="molecule type" value="Genomic_DNA"/>
</dbReference>
<feature type="transmembrane region" description="Helical" evidence="6">
    <location>
        <begin position="384"/>
        <end position="403"/>
    </location>
</feature>
<proteinExistence type="predicted"/>
<dbReference type="InterPro" id="IPR002797">
    <property type="entry name" value="Polysacc_synth"/>
</dbReference>
<evidence type="ECO:0000256" key="4">
    <source>
        <dbReference type="ARBA" id="ARBA00022989"/>
    </source>
</evidence>
<feature type="transmembrane region" description="Helical" evidence="6">
    <location>
        <begin position="251"/>
        <end position="267"/>
    </location>
</feature>
<gene>
    <name evidence="7" type="primary">wzx</name>
</gene>
<keyword evidence="5 6" id="KW-0472">Membrane</keyword>
<reference evidence="7" key="1">
    <citation type="submission" date="2018-06" db="EMBL/GenBank/DDBJ databases">
        <title>Development of a Molecular Serotyping Scheme and a Multiplexed Luminex-Based Array for Providencia.</title>
        <authorList>
            <person name="Du Y."/>
            <person name="Liu B."/>
        </authorList>
    </citation>
    <scope>NUCLEOTIDE SEQUENCE</scope>
</reference>
<feature type="transmembrane region" description="Helical" evidence="6">
    <location>
        <begin position="359"/>
        <end position="378"/>
    </location>
</feature>
<feature type="transmembrane region" description="Helical" evidence="6">
    <location>
        <begin position="7"/>
        <end position="26"/>
    </location>
</feature>
<dbReference type="GO" id="GO:0005886">
    <property type="term" value="C:plasma membrane"/>
    <property type="evidence" value="ECO:0007669"/>
    <property type="project" value="UniProtKB-SubCell"/>
</dbReference>
<feature type="transmembrane region" description="Helical" evidence="6">
    <location>
        <begin position="38"/>
        <end position="59"/>
    </location>
</feature>
<feature type="transmembrane region" description="Helical" evidence="6">
    <location>
        <begin position="211"/>
        <end position="236"/>
    </location>
</feature>
<evidence type="ECO:0000256" key="3">
    <source>
        <dbReference type="ARBA" id="ARBA00022692"/>
    </source>
</evidence>
<dbReference type="InterPro" id="IPR050833">
    <property type="entry name" value="Poly_Biosynth_Transport"/>
</dbReference>
<evidence type="ECO:0000313" key="7">
    <source>
        <dbReference type="EMBL" id="AXL96341.1"/>
    </source>
</evidence>
<keyword evidence="3 6" id="KW-0812">Transmembrane</keyword>
<feature type="transmembrane region" description="Helical" evidence="6">
    <location>
        <begin position="80"/>
        <end position="103"/>
    </location>
</feature>
<feature type="transmembrane region" description="Helical" evidence="6">
    <location>
        <begin position="115"/>
        <end position="133"/>
    </location>
</feature>